<proteinExistence type="predicted"/>
<reference evidence="2" key="1">
    <citation type="submission" date="2009-11" db="EMBL/GenBank/DDBJ databases">
        <authorList>
            <consortium name="US DOE Joint Genome Institute (JGI-PGF)"/>
            <person name="Ottilar R."/>
            <person name="Schmutz J."/>
            <person name="Salamov A."/>
            <person name="Cheng J.F."/>
            <person name="Lucas S."/>
            <person name="Pitluck S."/>
            <person name="Gundlach H."/>
            <person name="Guo Y."/>
            <person name="Haberer G."/>
            <person name="Nasrallah J."/>
            <person name="Mayer K.F.X."/>
            <person name="van de Peer Y."/>
            <person name="Weigel D."/>
            <person name="Grigoriev I.V."/>
        </authorList>
    </citation>
    <scope>NUCLEOTIDE SEQUENCE</scope>
    <source>
        <strain evidence="2">Nigerian</strain>
    </source>
</reference>
<evidence type="ECO:0000256" key="1">
    <source>
        <dbReference type="SAM" id="MobiDB-lite"/>
    </source>
</evidence>
<protein>
    <submittedName>
        <fullName evidence="2">Uncharacterized protein</fullName>
    </submittedName>
</protein>
<evidence type="ECO:0000313" key="2">
    <source>
        <dbReference type="EMBL" id="OCA15354.1"/>
    </source>
</evidence>
<feature type="region of interest" description="Disordered" evidence="1">
    <location>
        <begin position="51"/>
        <end position="105"/>
    </location>
</feature>
<reference evidence="2" key="2">
    <citation type="journal article" date="2010" name="Science">
        <title>The genome of the Western clawed frog Xenopus tropicalis.</title>
        <authorList>
            <person name="Hellsten U."/>
            <person name="Harland R.M."/>
            <person name="Gilchrist M.J."/>
            <person name="Hendrix D."/>
            <person name="Jurka J."/>
            <person name="Kapitonov V."/>
            <person name="Ovcharenko I."/>
            <person name="Putnam N.H."/>
            <person name="Shu S."/>
            <person name="Taher L."/>
            <person name="Blitz I.L."/>
            <person name="Blumberg B."/>
            <person name="Dichmann D.S."/>
            <person name="Dubchak I."/>
            <person name="Amaya E."/>
            <person name="Detter J.C."/>
            <person name="Fletcher R."/>
            <person name="Gerhard D.S."/>
            <person name="Goodstein D."/>
            <person name="Graves T."/>
            <person name="Grigoriev I.V."/>
            <person name="Grimwood J."/>
            <person name="Kawashima T."/>
            <person name="Lindquist E."/>
            <person name="Lucas S.M."/>
            <person name="Mead P.E."/>
            <person name="Mitros T."/>
            <person name="Ogino H."/>
            <person name="Ohta Y."/>
            <person name="Poliakov A.V."/>
            <person name="Pollet N."/>
            <person name="Robert J."/>
            <person name="Salamov A."/>
            <person name="Sater A.K."/>
            <person name="Schmutz J."/>
            <person name="Terry A."/>
            <person name="Vize P.D."/>
            <person name="Warren W.C."/>
            <person name="Wells D."/>
            <person name="Wills A."/>
            <person name="Wilson R.K."/>
            <person name="Zimmerman L.B."/>
            <person name="Zorn A.M."/>
            <person name="Grainger R."/>
            <person name="Grammer T."/>
            <person name="Khokha M.K."/>
            <person name="Richardson P.M."/>
            <person name="Rokhsar D.S."/>
        </authorList>
    </citation>
    <scope>NUCLEOTIDE SEQUENCE [LARGE SCALE GENOMIC DNA]</scope>
    <source>
        <strain evidence="2">Nigerian</strain>
    </source>
</reference>
<organism evidence="2">
    <name type="scientific">Xenopus tropicalis</name>
    <name type="common">Western clawed frog</name>
    <name type="synonym">Silurana tropicalis</name>
    <dbReference type="NCBI Taxonomy" id="8364"/>
    <lineage>
        <taxon>Eukaryota</taxon>
        <taxon>Metazoa</taxon>
        <taxon>Chordata</taxon>
        <taxon>Craniata</taxon>
        <taxon>Vertebrata</taxon>
        <taxon>Euteleostomi</taxon>
        <taxon>Amphibia</taxon>
        <taxon>Batrachia</taxon>
        <taxon>Anura</taxon>
        <taxon>Pipoidea</taxon>
        <taxon>Pipidae</taxon>
        <taxon>Xenopodinae</taxon>
        <taxon>Xenopus</taxon>
        <taxon>Silurana</taxon>
    </lineage>
</organism>
<gene>
    <name evidence="2" type="ORF">XENTR_v90030061mg</name>
</gene>
<sequence length="161" mass="16979">MPAGGRITNERMGQSVITMEELERMEIETNSITDRCLGCCDGYGTPLPGHIGYPGGGITTGVTRGRRGPTGSKPSHPPPQRNKPPSLCPTAMPPRGPGDPGQCGITGRAANPRICAATWAAGLPWAPMGAALARKTEQQGQSVWTTGRTRMCIFYGRGAVY</sequence>
<dbReference type="AlphaFoldDB" id="A0A1B8XXJ0"/>
<reference evidence="2" key="3">
    <citation type="submission" date="2016-05" db="EMBL/GenBank/DDBJ databases">
        <title>WGS assembly of Xenopus tropicalis.</title>
        <authorList>
            <person name="Sessions A."/>
            <person name="Jenkins J."/>
            <person name="Mitros T."/>
            <person name="Lyons J.T."/>
            <person name="Dichmann D.S."/>
            <person name="Robert J."/>
            <person name="Harland R.M."/>
            <person name="Rokhsar D.S."/>
        </authorList>
    </citation>
    <scope>NUCLEOTIDE SEQUENCE</scope>
    <source>
        <strain evidence="2">Nigerian</strain>
    </source>
</reference>
<accession>A0A1B8XXJ0</accession>
<dbReference type="EMBL" id="KV460878">
    <property type="protein sequence ID" value="OCA15354.1"/>
    <property type="molecule type" value="Genomic_DNA"/>
</dbReference>
<name>A0A1B8XXJ0_XENTR</name>